<dbReference type="Pfam" id="PF25876">
    <property type="entry name" value="HH_MFP_RND"/>
    <property type="match status" value="1"/>
</dbReference>
<keyword evidence="1" id="KW-0175">Coiled coil</keyword>
<dbReference type="PANTHER" id="PTHR30469:SF18">
    <property type="entry name" value="RESISTANCE-NODULATION-CELL DIVISION (RND) EFFLUX MEMBRANE FUSION PROTEIN-RELATED"/>
    <property type="match status" value="1"/>
</dbReference>
<dbReference type="AlphaFoldDB" id="A0A3B0YPH0"/>
<feature type="domain" description="CusB-like beta-barrel" evidence="3">
    <location>
        <begin position="192"/>
        <end position="262"/>
    </location>
</feature>
<evidence type="ECO:0000313" key="4">
    <source>
        <dbReference type="EMBL" id="VAW77427.1"/>
    </source>
</evidence>
<dbReference type="PANTHER" id="PTHR30469">
    <property type="entry name" value="MULTIDRUG RESISTANCE PROTEIN MDTA"/>
    <property type="match status" value="1"/>
</dbReference>
<proteinExistence type="predicted"/>
<feature type="non-terminal residue" evidence="4">
    <location>
        <position position="1"/>
    </location>
</feature>
<evidence type="ECO:0000259" key="2">
    <source>
        <dbReference type="Pfam" id="PF25876"/>
    </source>
</evidence>
<dbReference type="Gene3D" id="2.40.30.170">
    <property type="match status" value="1"/>
</dbReference>
<sequence>LSGLVLLLVALPSGAAPPALETTQANYQLLPDEQRFDGLVEAVHRSAISAQTSGEVVELPFDVNDYVPKGALIVRLDDKLQKARLDQAVAREARARARLVEAESDYRRKQQLYKKKVLGKAALENAETTLKSARATLELSQAQLAQAREQWDFTRVRAPFAGVMVERLVEIGERARVGTPLATGLSLEKLRIQVAVPAYYASHIRENLQARVQIPGSTDWLESTDITLFPFADPLSHTFTARVRLPDGQHGMYPGMLTKVAFLVGRQQALLIPDTTVIHRSEVTGVYIVDNTGRIHFRQLRIGHSAPGNMRVVLAGLEEGESIALNPVAAGIALKKQVKTASHE</sequence>
<dbReference type="SUPFAM" id="SSF111369">
    <property type="entry name" value="HlyD-like secretion proteins"/>
    <property type="match status" value="1"/>
</dbReference>
<dbReference type="EMBL" id="UOFM01000221">
    <property type="protein sequence ID" value="VAW77427.1"/>
    <property type="molecule type" value="Genomic_DNA"/>
</dbReference>
<reference evidence="4" key="1">
    <citation type="submission" date="2018-06" db="EMBL/GenBank/DDBJ databases">
        <authorList>
            <person name="Zhirakovskaya E."/>
        </authorList>
    </citation>
    <scope>NUCLEOTIDE SEQUENCE</scope>
</reference>
<organism evidence="4">
    <name type="scientific">hydrothermal vent metagenome</name>
    <dbReference type="NCBI Taxonomy" id="652676"/>
    <lineage>
        <taxon>unclassified sequences</taxon>
        <taxon>metagenomes</taxon>
        <taxon>ecological metagenomes</taxon>
    </lineage>
</organism>
<dbReference type="InterPro" id="IPR058624">
    <property type="entry name" value="MdtA-like_HH"/>
</dbReference>
<dbReference type="Gene3D" id="1.10.287.470">
    <property type="entry name" value="Helix hairpin bin"/>
    <property type="match status" value="1"/>
</dbReference>
<dbReference type="Gene3D" id="2.40.420.20">
    <property type="match status" value="1"/>
</dbReference>
<name>A0A3B0YPH0_9ZZZZ</name>
<dbReference type="InterPro" id="IPR058792">
    <property type="entry name" value="Beta-barrel_RND_2"/>
</dbReference>
<feature type="domain" description="Multidrug resistance protein MdtA-like alpha-helical hairpin" evidence="2">
    <location>
        <begin position="85"/>
        <end position="154"/>
    </location>
</feature>
<dbReference type="GO" id="GO:0015562">
    <property type="term" value="F:efflux transmembrane transporter activity"/>
    <property type="evidence" value="ECO:0007669"/>
    <property type="project" value="TreeGrafter"/>
</dbReference>
<accession>A0A3B0YPH0</accession>
<dbReference type="Gene3D" id="2.40.50.100">
    <property type="match status" value="1"/>
</dbReference>
<evidence type="ECO:0000259" key="3">
    <source>
        <dbReference type="Pfam" id="PF25954"/>
    </source>
</evidence>
<feature type="coiled-coil region" evidence="1">
    <location>
        <begin position="85"/>
        <end position="150"/>
    </location>
</feature>
<evidence type="ECO:0000256" key="1">
    <source>
        <dbReference type="SAM" id="Coils"/>
    </source>
</evidence>
<dbReference type="Pfam" id="PF25954">
    <property type="entry name" value="Beta-barrel_RND_2"/>
    <property type="match status" value="1"/>
</dbReference>
<dbReference type="InterPro" id="IPR006143">
    <property type="entry name" value="RND_pump_MFP"/>
</dbReference>
<protein>
    <submittedName>
        <fullName evidence="4">Uncharacterized protein</fullName>
    </submittedName>
</protein>
<dbReference type="GO" id="GO:1990281">
    <property type="term" value="C:efflux pump complex"/>
    <property type="evidence" value="ECO:0007669"/>
    <property type="project" value="TreeGrafter"/>
</dbReference>
<dbReference type="NCBIfam" id="TIGR01730">
    <property type="entry name" value="RND_mfp"/>
    <property type="match status" value="1"/>
</dbReference>
<gene>
    <name evidence="4" type="ORF">MNBD_GAMMA14-2697</name>
</gene>